<evidence type="ECO:0000313" key="1">
    <source>
        <dbReference type="EMBL" id="MFI2490407.1"/>
    </source>
</evidence>
<proteinExistence type="predicted"/>
<dbReference type="EMBL" id="JBIRYI010000025">
    <property type="protein sequence ID" value="MFI2490407.1"/>
    <property type="molecule type" value="Genomic_DNA"/>
</dbReference>
<reference evidence="1 2" key="1">
    <citation type="submission" date="2024-10" db="EMBL/GenBank/DDBJ databases">
        <title>The Natural Products Discovery Center: Release of the First 8490 Sequenced Strains for Exploring Actinobacteria Biosynthetic Diversity.</title>
        <authorList>
            <person name="Kalkreuter E."/>
            <person name="Kautsar S.A."/>
            <person name="Yang D."/>
            <person name="Bader C.D."/>
            <person name="Teijaro C.N."/>
            <person name="Fluegel L."/>
            <person name="Davis C.M."/>
            <person name="Simpson J.R."/>
            <person name="Lauterbach L."/>
            <person name="Steele A.D."/>
            <person name="Gui C."/>
            <person name="Meng S."/>
            <person name="Li G."/>
            <person name="Viehrig K."/>
            <person name="Ye F."/>
            <person name="Su P."/>
            <person name="Kiefer A.F."/>
            <person name="Nichols A."/>
            <person name="Cepeda A.J."/>
            <person name="Yan W."/>
            <person name="Fan B."/>
            <person name="Jiang Y."/>
            <person name="Adhikari A."/>
            <person name="Zheng C.-J."/>
            <person name="Schuster L."/>
            <person name="Cowan T.M."/>
            <person name="Smanski M.J."/>
            <person name="Chevrette M.G."/>
            <person name="De Carvalho L.P.S."/>
            <person name="Shen B."/>
        </authorList>
    </citation>
    <scope>NUCLEOTIDE SEQUENCE [LARGE SCALE GENOMIC DNA]</scope>
    <source>
        <strain evidence="1 2">NPDC019481</strain>
    </source>
</reference>
<name>A0ABW7XS91_9MICO</name>
<protein>
    <submittedName>
        <fullName evidence="1">Polysialyltransferase family glycosyltransferase</fullName>
    </submittedName>
</protein>
<organism evidence="1 2">
    <name type="scientific">Promicromonospora kroppenstedtii</name>
    <dbReference type="NCBI Taxonomy" id="440482"/>
    <lineage>
        <taxon>Bacteria</taxon>
        <taxon>Bacillati</taxon>
        <taxon>Actinomycetota</taxon>
        <taxon>Actinomycetes</taxon>
        <taxon>Micrococcales</taxon>
        <taxon>Promicromonosporaceae</taxon>
        <taxon>Promicromonospora</taxon>
    </lineage>
</organism>
<dbReference type="InterPro" id="IPR010866">
    <property type="entry name" value="A-2_8-polyST"/>
</dbReference>
<keyword evidence="2" id="KW-1185">Reference proteome</keyword>
<dbReference type="Pfam" id="PF07388">
    <property type="entry name" value="A-2_8-polyST"/>
    <property type="match status" value="1"/>
</dbReference>
<dbReference type="Proteomes" id="UP001611580">
    <property type="component" value="Unassembled WGS sequence"/>
</dbReference>
<dbReference type="RefSeq" id="WP_397408238.1">
    <property type="nucleotide sequence ID" value="NZ_JBIRYI010000025.1"/>
</dbReference>
<gene>
    <name evidence="1" type="ORF">ACH47X_26085</name>
</gene>
<evidence type="ECO:0000313" key="2">
    <source>
        <dbReference type="Proteomes" id="UP001611580"/>
    </source>
</evidence>
<sequence>MDQLFVAPTFAAAAAMAAAVDAGLYADAGTKVLMTTSNSPIPELGGGLAEQPGFGELARRFDRVVSLNETIYPQHPCSWSPAEDVERWHRILTAAVGLREPFGITLQSLPAKPSTSLLRVFPEGPVDVVSDGLADYGPLPTPVPRQVAPRLRRLLHLDLAGGLVPVLPREHEVADVVLSSAGYRDVVAEHGKAAASGSPGEKRADAIVLGQDLSTSGPLSPEEEQELHEKFLRVAAGLGHRQVVLTPRPSALPAFAHRLPDLADELGLRLRVLDDPVPAEVLYDRLRPAAVIGCFSAELSTAVEVYGTAGYAVGVDEVLERLPKPQDSSRVPLAITDVRLNHVDVASDGALVERGPVEIDLQLLVDEIAHAMRRPGAASGDRKRLLAEHPWTAKFFPEAGDVAGRAAVVPVPQAGAPGDDQRHADARAVARKVRSRLRRDAGRLVRQASRRSGAVRRAKAVAQAVMFRPH</sequence>
<accession>A0ABW7XS91</accession>
<comment type="caution">
    <text evidence="1">The sequence shown here is derived from an EMBL/GenBank/DDBJ whole genome shotgun (WGS) entry which is preliminary data.</text>
</comment>